<evidence type="ECO:0000313" key="2">
    <source>
        <dbReference type="EMBL" id="KAI5072742.1"/>
    </source>
</evidence>
<evidence type="ECO:0000259" key="1">
    <source>
        <dbReference type="PROSITE" id="PS50011"/>
    </source>
</evidence>
<sequence length="209" mass="23440">MVQYALFMAGLDYLHNGCNPPIIHRDVKSSNILLDIKFDAKISDFGISRNNILKTTGTTVLMGSHGYMDPEYVQTSQLTERVDIYSFGVLIFEVLSGKKAMFVDSLGKQIQLVHWVKPLIDCGSLKDLIDVKMGKNYNVSSVWHVIEVALACLQEKGEKRPTMNTVNLELKEAHRIEGESGASRLYDIPSMQLSGENFGTIHFTQVNTR</sequence>
<dbReference type="PROSITE" id="PS00108">
    <property type="entry name" value="PROTEIN_KINASE_ST"/>
    <property type="match status" value="1"/>
</dbReference>
<name>A0A9D4ZG33_ADICA</name>
<gene>
    <name evidence="2" type="ORF">GOP47_0012848</name>
</gene>
<dbReference type="SUPFAM" id="SSF56112">
    <property type="entry name" value="Protein kinase-like (PK-like)"/>
    <property type="match status" value="1"/>
</dbReference>
<accession>A0A9D4ZG33</accession>
<evidence type="ECO:0000313" key="3">
    <source>
        <dbReference type="Proteomes" id="UP000886520"/>
    </source>
</evidence>
<dbReference type="GO" id="GO:0004672">
    <property type="term" value="F:protein kinase activity"/>
    <property type="evidence" value="ECO:0007669"/>
    <property type="project" value="InterPro"/>
</dbReference>
<dbReference type="InterPro" id="IPR000719">
    <property type="entry name" value="Prot_kinase_dom"/>
</dbReference>
<reference evidence="2" key="1">
    <citation type="submission" date="2021-01" db="EMBL/GenBank/DDBJ databases">
        <title>Adiantum capillus-veneris genome.</title>
        <authorList>
            <person name="Fang Y."/>
            <person name="Liao Q."/>
        </authorList>
    </citation>
    <scope>NUCLEOTIDE SEQUENCE</scope>
    <source>
        <strain evidence="2">H3</strain>
        <tissue evidence="2">Leaf</tissue>
    </source>
</reference>
<dbReference type="InterPro" id="IPR008271">
    <property type="entry name" value="Ser/Thr_kinase_AS"/>
</dbReference>
<protein>
    <recommendedName>
        <fullName evidence="1">Protein kinase domain-containing protein</fullName>
    </recommendedName>
</protein>
<dbReference type="AlphaFoldDB" id="A0A9D4ZG33"/>
<keyword evidence="3" id="KW-1185">Reference proteome</keyword>
<dbReference type="OrthoDB" id="2013020at2759"/>
<dbReference type="Pfam" id="PF00069">
    <property type="entry name" value="Pkinase"/>
    <property type="match status" value="1"/>
</dbReference>
<comment type="caution">
    <text evidence="2">The sequence shown here is derived from an EMBL/GenBank/DDBJ whole genome shotgun (WGS) entry which is preliminary data.</text>
</comment>
<dbReference type="Gene3D" id="1.10.510.10">
    <property type="entry name" value="Transferase(Phosphotransferase) domain 1"/>
    <property type="match status" value="1"/>
</dbReference>
<dbReference type="PANTHER" id="PTHR46146">
    <property type="entry name" value="SERINE/THREONINE-PROTEIN KINASE-LIKE PROTEIN CCR4"/>
    <property type="match status" value="1"/>
</dbReference>
<dbReference type="Proteomes" id="UP000886520">
    <property type="component" value="Chromosome 12"/>
</dbReference>
<dbReference type="InterPro" id="IPR011009">
    <property type="entry name" value="Kinase-like_dom_sf"/>
</dbReference>
<dbReference type="PROSITE" id="PS50011">
    <property type="entry name" value="PROTEIN_KINASE_DOM"/>
    <property type="match status" value="1"/>
</dbReference>
<dbReference type="EMBL" id="JABFUD020000012">
    <property type="protein sequence ID" value="KAI5072742.1"/>
    <property type="molecule type" value="Genomic_DNA"/>
</dbReference>
<proteinExistence type="predicted"/>
<dbReference type="PANTHER" id="PTHR46146:SF3">
    <property type="entry name" value="SERINE_THREONINE-PROTEIN KINASE-LIKE PROTEIN CCR3-RELATED"/>
    <property type="match status" value="1"/>
</dbReference>
<feature type="domain" description="Protein kinase" evidence="1">
    <location>
        <begin position="1"/>
        <end position="177"/>
    </location>
</feature>
<organism evidence="2 3">
    <name type="scientific">Adiantum capillus-veneris</name>
    <name type="common">Maidenhair fern</name>
    <dbReference type="NCBI Taxonomy" id="13818"/>
    <lineage>
        <taxon>Eukaryota</taxon>
        <taxon>Viridiplantae</taxon>
        <taxon>Streptophyta</taxon>
        <taxon>Embryophyta</taxon>
        <taxon>Tracheophyta</taxon>
        <taxon>Polypodiopsida</taxon>
        <taxon>Polypodiidae</taxon>
        <taxon>Polypodiales</taxon>
        <taxon>Pteridineae</taxon>
        <taxon>Pteridaceae</taxon>
        <taxon>Vittarioideae</taxon>
        <taxon>Adiantum</taxon>
    </lineage>
</organism>
<dbReference type="SMART" id="SM00220">
    <property type="entry name" value="S_TKc"/>
    <property type="match status" value="1"/>
</dbReference>
<dbReference type="GO" id="GO:0005524">
    <property type="term" value="F:ATP binding"/>
    <property type="evidence" value="ECO:0007669"/>
    <property type="project" value="InterPro"/>
</dbReference>